<evidence type="ECO:0000313" key="2">
    <source>
        <dbReference type="Proteomes" id="UP000266841"/>
    </source>
</evidence>
<comment type="caution">
    <text evidence="1">The sequence shown here is derived from an EMBL/GenBank/DDBJ whole genome shotgun (WGS) entry which is preliminary data.</text>
</comment>
<keyword evidence="2" id="KW-1185">Reference proteome</keyword>
<evidence type="ECO:0000313" key="1">
    <source>
        <dbReference type="EMBL" id="EJK64043.1"/>
    </source>
</evidence>
<accession>K0SD51</accession>
<protein>
    <submittedName>
        <fullName evidence="1">Uncharacterized protein</fullName>
    </submittedName>
</protein>
<name>K0SD51_THAOC</name>
<organism evidence="1 2">
    <name type="scientific">Thalassiosira oceanica</name>
    <name type="common">Marine diatom</name>
    <dbReference type="NCBI Taxonomy" id="159749"/>
    <lineage>
        <taxon>Eukaryota</taxon>
        <taxon>Sar</taxon>
        <taxon>Stramenopiles</taxon>
        <taxon>Ochrophyta</taxon>
        <taxon>Bacillariophyta</taxon>
        <taxon>Coscinodiscophyceae</taxon>
        <taxon>Thalassiosirophycidae</taxon>
        <taxon>Thalassiosirales</taxon>
        <taxon>Thalassiosiraceae</taxon>
        <taxon>Thalassiosira</taxon>
    </lineage>
</organism>
<reference evidence="1 2" key="1">
    <citation type="journal article" date="2012" name="Genome Biol.">
        <title>Genome and low-iron response of an oceanic diatom adapted to chronic iron limitation.</title>
        <authorList>
            <person name="Lommer M."/>
            <person name="Specht M."/>
            <person name="Roy A.S."/>
            <person name="Kraemer L."/>
            <person name="Andreson R."/>
            <person name="Gutowska M.A."/>
            <person name="Wolf J."/>
            <person name="Bergner S.V."/>
            <person name="Schilhabel M.B."/>
            <person name="Klostermeier U.C."/>
            <person name="Beiko R.G."/>
            <person name="Rosenstiel P."/>
            <person name="Hippler M."/>
            <person name="Laroche J."/>
        </authorList>
    </citation>
    <scope>NUCLEOTIDE SEQUENCE [LARGE SCALE GENOMIC DNA]</scope>
    <source>
        <strain evidence="1 2">CCMP1005</strain>
    </source>
</reference>
<dbReference type="AlphaFoldDB" id="K0SD51"/>
<gene>
    <name evidence="1" type="ORF">THAOC_15262</name>
</gene>
<sequence length="211" mass="22572">MKRFRGIGGPQCGGLAEVIGEPGMSTPGQWWAARASGAAPGAASGGLGPQRPRLTFLAERAEAQVGVIVPADPRSRLRRQKQPEDDAHCLDIGRTGEQYWMIVSAPAQCYKLTLQFAQLFDEIGQLSAQQVAIIDIIIMRQVASIVAGLDSQVLKRSVGLTTNFAFRNAHHSNIPLFGGALILGSFDGAQLGAIEGYLFLFDAPPHGLQDH</sequence>
<dbReference type="EMBL" id="AGNL01017711">
    <property type="protein sequence ID" value="EJK64043.1"/>
    <property type="molecule type" value="Genomic_DNA"/>
</dbReference>
<proteinExistence type="predicted"/>
<dbReference type="Proteomes" id="UP000266841">
    <property type="component" value="Unassembled WGS sequence"/>
</dbReference>